<feature type="transmembrane region" description="Helical" evidence="1">
    <location>
        <begin position="150"/>
        <end position="170"/>
    </location>
</feature>
<dbReference type="Proteomes" id="UP000316747">
    <property type="component" value="Unassembled WGS sequence"/>
</dbReference>
<reference evidence="2 3" key="1">
    <citation type="submission" date="2019-06" db="EMBL/GenBank/DDBJ databases">
        <title>Genome sequencing of plant associated microbes to promote plant fitness in Sorghum bicolor and Oryza sativa.</title>
        <authorList>
            <person name="Coleman-Derr D."/>
        </authorList>
    </citation>
    <scope>NUCLEOTIDE SEQUENCE [LARGE SCALE GENOMIC DNA]</scope>
    <source>
        <strain evidence="2 3">KV-663</strain>
    </source>
</reference>
<keyword evidence="1" id="KW-0812">Transmembrane</keyword>
<accession>A0A543I3K3</accession>
<evidence type="ECO:0000313" key="2">
    <source>
        <dbReference type="EMBL" id="TQM65147.1"/>
    </source>
</evidence>
<feature type="transmembrane region" description="Helical" evidence="1">
    <location>
        <begin position="105"/>
        <end position="130"/>
    </location>
</feature>
<dbReference type="EMBL" id="VFPM01000001">
    <property type="protein sequence ID" value="TQM65147.1"/>
    <property type="molecule type" value="Genomic_DNA"/>
</dbReference>
<organism evidence="2 3">
    <name type="scientific">Humibacillus xanthopallidus</name>
    <dbReference type="NCBI Taxonomy" id="412689"/>
    <lineage>
        <taxon>Bacteria</taxon>
        <taxon>Bacillati</taxon>
        <taxon>Actinomycetota</taxon>
        <taxon>Actinomycetes</taxon>
        <taxon>Micrococcales</taxon>
        <taxon>Intrasporangiaceae</taxon>
        <taxon>Humibacillus</taxon>
    </lineage>
</organism>
<dbReference type="RefSeq" id="WP_185748935.1">
    <property type="nucleotide sequence ID" value="NZ_VFPM01000001.1"/>
</dbReference>
<keyword evidence="3" id="KW-1185">Reference proteome</keyword>
<keyword evidence="1" id="KW-0472">Membrane</keyword>
<evidence type="ECO:0000313" key="3">
    <source>
        <dbReference type="Proteomes" id="UP000316747"/>
    </source>
</evidence>
<proteinExistence type="predicted"/>
<evidence type="ECO:0000256" key="1">
    <source>
        <dbReference type="SAM" id="Phobius"/>
    </source>
</evidence>
<protein>
    <submittedName>
        <fullName evidence="2">Uncharacterized protein</fullName>
    </submittedName>
</protein>
<feature type="transmembrane region" description="Helical" evidence="1">
    <location>
        <begin position="75"/>
        <end position="93"/>
    </location>
</feature>
<comment type="caution">
    <text evidence="2">The sequence shown here is derived from an EMBL/GenBank/DDBJ whole genome shotgun (WGS) entry which is preliminary data.</text>
</comment>
<feature type="transmembrane region" description="Helical" evidence="1">
    <location>
        <begin position="26"/>
        <end position="55"/>
    </location>
</feature>
<dbReference type="AlphaFoldDB" id="A0A543I3K3"/>
<sequence>MSPEQTEAVISPRPAKPFLASRTAEWLLATAMGVVLVKTTTVAGVATAVSTLPWAKDFGTLLTFVAPGLDTSAPWISGVALVLCAYSISAGANPRNGSGWWTLDIFVVVLGLYILGPWIAALVALPATVGGLAAAHARGKYWPMVLLDRFMVWAAMGCLSYLVVTLVVNATPAG</sequence>
<keyword evidence="1" id="KW-1133">Transmembrane helix</keyword>
<name>A0A543I3K3_9MICO</name>
<gene>
    <name evidence="2" type="ORF">FBY41_1532</name>
</gene>